<reference evidence="3" key="1">
    <citation type="submission" date="2013-05" db="EMBL/GenBank/DDBJ databases">
        <title>Building the sugarcane genome for biotechnology and identifying evolutionary trends.</title>
        <authorList>
            <person name="De Setta N."/>
            <person name="Monteiro-Vitorello C.B."/>
            <person name="Metcalfe C.J."/>
            <person name="Cruz G.M.Q."/>
            <person name="Del Bem L.E."/>
            <person name="Vicentini R."/>
            <person name="Nogueira F.T.S."/>
            <person name="Campos R.A."/>
            <person name="Nunes S.L."/>
            <person name="Turrini P.C.G."/>
            <person name="Vieira A.P."/>
            <person name="Cruz E.A.O."/>
            <person name="Correa T.C.S."/>
            <person name="Hotta C.T."/>
            <person name="de Mello-Varani A."/>
            <person name="Vautrin S."/>
            <person name="Trindade A.S."/>
            <person name="Vilela M.M."/>
            <person name="Horta C.L."/>
            <person name="Sato P.M."/>
            <person name="de Andrade R.F."/>
            <person name="Nishiyama M.Y."/>
            <person name="Cardoso-Silva C.B."/>
            <person name="Scortecci K.C."/>
            <person name="Garcia A.A.F."/>
            <person name="Carneiro M.S."/>
            <person name="Kim C."/>
            <person name="Paterson A.H."/>
            <person name="Berges H."/>
            <person name="D'Hont A."/>
            <person name="de-Souza A.P."/>
            <person name="Souza G.M."/>
            <person name="Vincentz M."/>
            <person name="Kitajima J.P."/>
            <person name="Van Sluys M.-A."/>
        </authorList>
    </citation>
    <scope>NUCLEOTIDE SEQUENCE</scope>
</reference>
<dbReference type="EMBL" id="KF184849">
    <property type="protein sequence ID" value="AGT16829.1"/>
    <property type="molecule type" value="Genomic_DNA"/>
</dbReference>
<dbReference type="PANTHER" id="PTHR10775:SF185">
    <property type="entry name" value="OS08G0208400 PROTEIN"/>
    <property type="match status" value="1"/>
</dbReference>
<dbReference type="EMBL" id="KF184731">
    <property type="protein sequence ID" value="AGT17120.1"/>
    <property type="molecule type" value="Genomic_DNA"/>
</dbReference>
<evidence type="ECO:0000313" key="2">
    <source>
        <dbReference type="EMBL" id="AGT16829.1"/>
    </source>
</evidence>
<gene>
    <name evidence="3" type="ORF">SHCRBa_045_A10_R_100</name>
    <name evidence="2" type="ORF">SHCRBa_108_C04_F_40</name>
</gene>
<accession>A0A059Q272</accession>
<protein>
    <submittedName>
        <fullName evidence="3">Uncharacterized protein</fullName>
    </submittedName>
</protein>
<name>A0A059Q272_9POAL</name>
<feature type="compositionally biased region" description="Basic residues" evidence="1">
    <location>
        <begin position="56"/>
        <end position="66"/>
    </location>
</feature>
<dbReference type="PANTHER" id="PTHR10775">
    <property type="entry name" value="OS08G0208400 PROTEIN"/>
    <property type="match status" value="1"/>
</dbReference>
<evidence type="ECO:0000256" key="1">
    <source>
        <dbReference type="SAM" id="MobiDB-lite"/>
    </source>
</evidence>
<proteinExistence type="predicted"/>
<sequence>MKLRKFDACPNHCILYRGEQYEKLESCPHCGASRYKRNAGCRVDANDDGPAGGGLNKKKKVPKKKQISAQLDEEEVGYMQRKSPALSMWYLPVIDHLRLYLGTPRMLS</sequence>
<evidence type="ECO:0000313" key="3">
    <source>
        <dbReference type="EMBL" id="AGT17120.1"/>
    </source>
</evidence>
<dbReference type="AlphaFoldDB" id="A0A059Q272"/>
<organism evidence="3">
    <name type="scientific">Saccharum hybrid cultivar R570</name>
    <dbReference type="NCBI Taxonomy" id="131158"/>
    <lineage>
        <taxon>Eukaryota</taxon>
        <taxon>Viridiplantae</taxon>
        <taxon>Streptophyta</taxon>
        <taxon>Embryophyta</taxon>
        <taxon>Tracheophyta</taxon>
        <taxon>Spermatophyta</taxon>
        <taxon>Magnoliopsida</taxon>
        <taxon>Liliopsida</taxon>
        <taxon>Poales</taxon>
        <taxon>Poaceae</taxon>
        <taxon>PACMAD clade</taxon>
        <taxon>Panicoideae</taxon>
        <taxon>Andropogonodae</taxon>
        <taxon>Andropogoneae</taxon>
        <taxon>Saccharinae</taxon>
        <taxon>Saccharum</taxon>
        <taxon>Saccharum officinarum species complex</taxon>
    </lineage>
</organism>
<feature type="region of interest" description="Disordered" evidence="1">
    <location>
        <begin position="45"/>
        <end position="67"/>
    </location>
</feature>